<feature type="chain" id="PRO_5040142446" description="Secreted protein" evidence="1">
    <location>
        <begin position="17"/>
        <end position="221"/>
    </location>
</feature>
<keyword evidence="3" id="KW-1185">Reference proteome</keyword>
<evidence type="ECO:0008006" key="4">
    <source>
        <dbReference type="Google" id="ProtNLM"/>
    </source>
</evidence>
<dbReference type="Pfam" id="PF06585">
    <property type="entry name" value="JHBP"/>
    <property type="match status" value="1"/>
</dbReference>
<reference evidence="2" key="1">
    <citation type="submission" date="2022-01" db="EMBL/GenBank/DDBJ databases">
        <authorList>
            <person name="King R."/>
        </authorList>
    </citation>
    <scope>NUCLEOTIDE SEQUENCE</scope>
</reference>
<dbReference type="AlphaFoldDB" id="A0A9N9SAV2"/>
<keyword evidence="1" id="KW-0732">Signal</keyword>
<evidence type="ECO:0000313" key="2">
    <source>
        <dbReference type="EMBL" id="CAG9812013.1"/>
    </source>
</evidence>
<dbReference type="InterPro" id="IPR010562">
    <property type="entry name" value="Haemolymph_juvenile_hormone-bd"/>
</dbReference>
<dbReference type="OrthoDB" id="8175281at2759"/>
<organism evidence="2 3">
    <name type="scientific">Chironomus riparius</name>
    <dbReference type="NCBI Taxonomy" id="315576"/>
    <lineage>
        <taxon>Eukaryota</taxon>
        <taxon>Metazoa</taxon>
        <taxon>Ecdysozoa</taxon>
        <taxon>Arthropoda</taxon>
        <taxon>Hexapoda</taxon>
        <taxon>Insecta</taxon>
        <taxon>Pterygota</taxon>
        <taxon>Neoptera</taxon>
        <taxon>Endopterygota</taxon>
        <taxon>Diptera</taxon>
        <taxon>Nematocera</taxon>
        <taxon>Chironomoidea</taxon>
        <taxon>Chironomidae</taxon>
        <taxon>Chironominae</taxon>
        <taxon>Chironomus</taxon>
    </lineage>
</organism>
<dbReference type="PANTHER" id="PTHR11008:SF14">
    <property type="entry name" value="CIRCADIAN CLOCK-CONTROLLED PROTEIN-LIKE PROTEIN"/>
    <property type="match status" value="1"/>
</dbReference>
<evidence type="ECO:0000256" key="1">
    <source>
        <dbReference type="SAM" id="SignalP"/>
    </source>
</evidence>
<reference evidence="2" key="2">
    <citation type="submission" date="2022-10" db="EMBL/GenBank/DDBJ databases">
        <authorList>
            <consortium name="ENA_rothamsted_submissions"/>
            <consortium name="culmorum"/>
            <person name="King R."/>
        </authorList>
    </citation>
    <scope>NUCLEOTIDE SEQUENCE</scope>
</reference>
<sequence length="221" mass="25134">MLKIFFIVILNGFVFSSTDVYTKTDKLRTVHAPNAIDKKSTKSPEDPLENMQTILNLESYTIDNFVMGDEKDFKLLLTNVTFSGAANYKIKKDCIGTRNHTQEATIITPQIKITSSYILQGTIQEKTLTTTGQSLIVLKNYVGRISFSKAMGLSAKILEGKVHRFKLTNLFDDYKILQVAINEKYLQNSTYFMDNINPILNKKVSEIFVRIFNKLTVVNKV</sequence>
<feature type="signal peptide" evidence="1">
    <location>
        <begin position="1"/>
        <end position="16"/>
    </location>
</feature>
<evidence type="ECO:0000313" key="3">
    <source>
        <dbReference type="Proteomes" id="UP001153620"/>
    </source>
</evidence>
<name>A0A9N9SAV2_9DIPT</name>
<dbReference type="Gene3D" id="3.15.10.30">
    <property type="entry name" value="Haemolymph juvenile hormone binding protein"/>
    <property type="match status" value="1"/>
</dbReference>
<dbReference type="PANTHER" id="PTHR11008">
    <property type="entry name" value="PROTEIN TAKEOUT-LIKE PROTEIN"/>
    <property type="match status" value="1"/>
</dbReference>
<protein>
    <recommendedName>
        <fullName evidence="4">Secreted protein</fullName>
    </recommendedName>
</protein>
<dbReference type="EMBL" id="OU895880">
    <property type="protein sequence ID" value="CAG9812013.1"/>
    <property type="molecule type" value="Genomic_DNA"/>
</dbReference>
<dbReference type="InterPro" id="IPR038606">
    <property type="entry name" value="To_sf"/>
</dbReference>
<proteinExistence type="predicted"/>
<dbReference type="GO" id="GO:0005615">
    <property type="term" value="C:extracellular space"/>
    <property type="evidence" value="ECO:0007669"/>
    <property type="project" value="TreeGrafter"/>
</dbReference>
<accession>A0A9N9SAV2</accession>
<gene>
    <name evidence="2" type="ORF">CHIRRI_LOCUS14820</name>
</gene>
<dbReference type="Proteomes" id="UP001153620">
    <property type="component" value="Chromosome 4"/>
</dbReference>